<proteinExistence type="predicted"/>
<keyword evidence="1" id="KW-0812">Transmembrane</keyword>
<dbReference type="Proteomes" id="UP000179183">
    <property type="component" value="Unassembled WGS sequence"/>
</dbReference>
<evidence type="ECO:0000256" key="1">
    <source>
        <dbReference type="SAM" id="Phobius"/>
    </source>
</evidence>
<accession>A0A1G2HY65</accession>
<organism evidence="2 3">
    <name type="scientific">Candidatus Staskawiczbacteria bacterium RIFCSPHIGHO2_02_FULL_33_16</name>
    <dbReference type="NCBI Taxonomy" id="1802204"/>
    <lineage>
        <taxon>Bacteria</taxon>
        <taxon>Candidatus Staskawicziibacteriota</taxon>
    </lineage>
</organism>
<keyword evidence="1" id="KW-0472">Membrane</keyword>
<comment type="caution">
    <text evidence="2">The sequence shown here is derived from an EMBL/GenBank/DDBJ whole genome shotgun (WGS) entry which is preliminary data.</text>
</comment>
<evidence type="ECO:0000313" key="2">
    <source>
        <dbReference type="EMBL" id="OGZ67435.1"/>
    </source>
</evidence>
<reference evidence="2 3" key="1">
    <citation type="journal article" date="2016" name="Nat. Commun.">
        <title>Thousands of microbial genomes shed light on interconnected biogeochemical processes in an aquifer system.</title>
        <authorList>
            <person name="Anantharaman K."/>
            <person name="Brown C.T."/>
            <person name="Hug L.A."/>
            <person name="Sharon I."/>
            <person name="Castelle C.J."/>
            <person name="Probst A.J."/>
            <person name="Thomas B.C."/>
            <person name="Singh A."/>
            <person name="Wilkins M.J."/>
            <person name="Karaoz U."/>
            <person name="Brodie E.L."/>
            <person name="Williams K.H."/>
            <person name="Hubbard S.S."/>
            <person name="Banfield J.F."/>
        </authorList>
    </citation>
    <scope>NUCLEOTIDE SEQUENCE [LARGE SCALE GENOMIC DNA]</scope>
</reference>
<evidence type="ECO:0000313" key="3">
    <source>
        <dbReference type="Proteomes" id="UP000179183"/>
    </source>
</evidence>
<dbReference type="AlphaFoldDB" id="A0A1G2HY65"/>
<protein>
    <submittedName>
        <fullName evidence="2">Uncharacterized protein</fullName>
    </submittedName>
</protein>
<keyword evidence="1" id="KW-1133">Transmembrane helix</keyword>
<feature type="transmembrane region" description="Helical" evidence="1">
    <location>
        <begin position="15"/>
        <end position="36"/>
    </location>
</feature>
<name>A0A1G2HY65_9BACT</name>
<gene>
    <name evidence="2" type="ORF">A3D34_02225</name>
</gene>
<dbReference type="EMBL" id="MHOQ01000005">
    <property type="protein sequence ID" value="OGZ67435.1"/>
    <property type="molecule type" value="Genomic_DNA"/>
</dbReference>
<sequence length="134" mass="15170">MAIVFISPKKRQRMFLLLITALLILSLIIMSFVTFFPEIKNKFQNVSTEGISQIPDVKINFSIIDSPAVENLELFQELQIEFSYIAQDENDNQVIGKIISSSKDGAKKTLEERGLKVSVLEEANLGRNNPFVSY</sequence>